<organism evidence="2 3">
    <name type="scientific">Ferrimonas aestuarii</name>
    <dbReference type="NCBI Taxonomy" id="2569539"/>
    <lineage>
        <taxon>Bacteria</taxon>
        <taxon>Pseudomonadati</taxon>
        <taxon>Pseudomonadota</taxon>
        <taxon>Gammaproteobacteria</taxon>
        <taxon>Alteromonadales</taxon>
        <taxon>Ferrimonadaceae</taxon>
        <taxon>Ferrimonas</taxon>
    </lineage>
</organism>
<dbReference type="Pfam" id="PF12514">
    <property type="entry name" value="DUF3718"/>
    <property type="match status" value="1"/>
</dbReference>
<evidence type="ECO:0000256" key="1">
    <source>
        <dbReference type="SAM" id="SignalP"/>
    </source>
</evidence>
<keyword evidence="3" id="KW-1185">Reference proteome</keyword>
<dbReference type="AlphaFoldDB" id="A0A4U1BHC1"/>
<name>A0A4U1BHC1_9GAMM</name>
<dbReference type="Proteomes" id="UP000305675">
    <property type="component" value="Unassembled WGS sequence"/>
</dbReference>
<gene>
    <name evidence="2" type="ORF">FCL42_18425</name>
</gene>
<dbReference type="EMBL" id="SWCJ01000020">
    <property type="protein sequence ID" value="TKB50794.1"/>
    <property type="molecule type" value="Genomic_DNA"/>
</dbReference>
<feature type="chain" id="PRO_5020494260" evidence="1">
    <location>
        <begin position="20"/>
        <end position="112"/>
    </location>
</feature>
<evidence type="ECO:0000313" key="3">
    <source>
        <dbReference type="Proteomes" id="UP000305675"/>
    </source>
</evidence>
<dbReference type="OrthoDB" id="6401678at2"/>
<protein>
    <submittedName>
        <fullName evidence="2">DUF3718 domain-containing protein</fullName>
    </submittedName>
</protein>
<dbReference type="InterPro" id="IPR022193">
    <property type="entry name" value="DUF3718"/>
</dbReference>
<proteinExistence type="predicted"/>
<keyword evidence="1" id="KW-0732">Signal</keyword>
<sequence>MKMLTTLAVAALFAFPAQAKFTPAMEQSLIETCKASLTNSKVQFRNAMRTYRVNPYRVLPKLVCNGEDVASFAESYGATKISSYVRTRYYRGQVSITDIAMTQPKYEVWYTE</sequence>
<dbReference type="RefSeq" id="WP_136864905.1">
    <property type="nucleotide sequence ID" value="NZ_SWCJ01000020.1"/>
</dbReference>
<accession>A0A4U1BHC1</accession>
<evidence type="ECO:0000313" key="2">
    <source>
        <dbReference type="EMBL" id="TKB50794.1"/>
    </source>
</evidence>
<reference evidence="2 3" key="1">
    <citation type="submission" date="2019-04" db="EMBL/GenBank/DDBJ databases">
        <authorList>
            <person name="Hwang J.C."/>
        </authorList>
    </citation>
    <scope>NUCLEOTIDE SEQUENCE [LARGE SCALE GENOMIC DNA]</scope>
    <source>
        <strain evidence="2 3">IMCC35002</strain>
    </source>
</reference>
<feature type="signal peptide" evidence="1">
    <location>
        <begin position="1"/>
        <end position="19"/>
    </location>
</feature>
<comment type="caution">
    <text evidence="2">The sequence shown here is derived from an EMBL/GenBank/DDBJ whole genome shotgun (WGS) entry which is preliminary data.</text>
</comment>